<protein>
    <submittedName>
        <fullName evidence="1">Uncharacterized protein</fullName>
    </submittedName>
</protein>
<reference evidence="1" key="2">
    <citation type="journal article" date="2015" name="Fish Shellfish Immunol.">
        <title>Early steps in the European eel (Anguilla anguilla)-Vibrio vulnificus interaction in the gills: Role of the RtxA13 toxin.</title>
        <authorList>
            <person name="Callol A."/>
            <person name="Pajuelo D."/>
            <person name="Ebbesson L."/>
            <person name="Teles M."/>
            <person name="MacKenzie S."/>
            <person name="Amaro C."/>
        </authorList>
    </citation>
    <scope>NUCLEOTIDE SEQUENCE</scope>
</reference>
<dbReference type="EMBL" id="GBXM01086093">
    <property type="protein sequence ID" value="JAH22484.1"/>
    <property type="molecule type" value="Transcribed_RNA"/>
</dbReference>
<name>A0A0E9R054_ANGAN</name>
<reference evidence="1" key="1">
    <citation type="submission" date="2014-11" db="EMBL/GenBank/DDBJ databases">
        <authorList>
            <person name="Amaro Gonzalez C."/>
        </authorList>
    </citation>
    <scope>NUCLEOTIDE SEQUENCE</scope>
</reference>
<organism evidence="1">
    <name type="scientific">Anguilla anguilla</name>
    <name type="common">European freshwater eel</name>
    <name type="synonym">Muraena anguilla</name>
    <dbReference type="NCBI Taxonomy" id="7936"/>
    <lineage>
        <taxon>Eukaryota</taxon>
        <taxon>Metazoa</taxon>
        <taxon>Chordata</taxon>
        <taxon>Craniata</taxon>
        <taxon>Vertebrata</taxon>
        <taxon>Euteleostomi</taxon>
        <taxon>Actinopterygii</taxon>
        <taxon>Neopterygii</taxon>
        <taxon>Teleostei</taxon>
        <taxon>Anguilliformes</taxon>
        <taxon>Anguillidae</taxon>
        <taxon>Anguilla</taxon>
    </lineage>
</organism>
<accession>A0A0E9R054</accession>
<proteinExistence type="predicted"/>
<dbReference type="AlphaFoldDB" id="A0A0E9R054"/>
<sequence length="76" mass="8639">MPKGLSCQGCFYTLHFYICSVVHLPVIKLKKSWNAHHVCYVTLNFCLDTSHAPVLQIKHLGLVQQSLNTVPMDSHF</sequence>
<evidence type="ECO:0000313" key="1">
    <source>
        <dbReference type="EMBL" id="JAH22484.1"/>
    </source>
</evidence>